<evidence type="ECO:0000313" key="1">
    <source>
        <dbReference type="EMBL" id="MFD1001605.1"/>
    </source>
</evidence>
<evidence type="ECO:0000313" key="2">
    <source>
        <dbReference type="Proteomes" id="UP001597112"/>
    </source>
</evidence>
<dbReference type="Proteomes" id="UP001597112">
    <property type="component" value="Unassembled WGS sequence"/>
</dbReference>
<dbReference type="RefSeq" id="WP_377581656.1">
    <property type="nucleotide sequence ID" value="NZ_JBHTKA010000007.1"/>
</dbReference>
<dbReference type="SUPFAM" id="SSF51182">
    <property type="entry name" value="RmlC-like cupins"/>
    <property type="match status" value="1"/>
</dbReference>
<gene>
    <name evidence="1" type="ORF">ACFQ21_19905</name>
</gene>
<keyword evidence="2" id="KW-1185">Reference proteome</keyword>
<dbReference type="Gene3D" id="2.60.120.10">
    <property type="entry name" value="Jelly Rolls"/>
    <property type="match status" value="1"/>
</dbReference>
<dbReference type="InterPro" id="IPR014710">
    <property type="entry name" value="RmlC-like_jellyroll"/>
</dbReference>
<name>A0ABW3K5S3_9BACT</name>
<sequence>MQNLSFERKGEMVSRELISKPRLVAESDAYALYHLPTHAEHLYDVHRYSIKSEVVVVTNGKVNVLNVVDGSGVMVEVNGAEYSYHYAETFIIPASVPAYTLRVTGATAIMVVVAFIK</sequence>
<reference evidence="2" key="1">
    <citation type="journal article" date="2019" name="Int. J. Syst. Evol. Microbiol.">
        <title>The Global Catalogue of Microorganisms (GCM) 10K type strain sequencing project: providing services to taxonomists for standard genome sequencing and annotation.</title>
        <authorList>
            <consortium name="The Broad Institute Genomics Platform"/>
            <consortium name="The Broad Institute Genome Sequencing Center for Infectious Disease"/>
            <person name="Wu L."/>
            <person name="Ma J."/>
        </authorList>
    </citation>
    <scope>NUCLEOTIDE SEQUENCE [LARGE SCALE GENOMIC DNA]</scope>
    <source>
        <strain evidence="2">CCUG 58938</strain>
    </source>
</reference>
<dbReference type="InterPro" id="IPR011051">
    <property type="entry name" value="RmlC_Cupin_sf"/>
</dbReference>
<proteinExistence type="predicted"/>
<dbReference type="EMBL" id="JBHTKA010000007">
    <property type="protein sequence ID" value="MFD1001605.1"/>
    <property type="molecule type" value="Genomic_DNA"/>
</dbReference>
<evidence type="ECO:0008006" key="3">
    <source>
        <dbReference type="Google" id="ProtNLM"/>
    </source>
</evidence>
<protein>
    <recommendedName>
        <fullName evidence="3">Mannose-6-phosphate isomerase</fullName>
    </recommendedName>
</protein>
<organism evidence="1 2">
    <name type="scientific">Ohtaekwangia kribbensis</name>
    <dbReference type="NCBI Taxonomy" id="688913"/>
    <lineage>
        <taxon>Bacteria</taxon>
        <taxon>Pseudomonadati</taxon>
        <taxon>Bacteroidota</taxon>
        <taxon>Cytophagia</taxon>
        <taxon>Cytophagales</taxon>
        <taxon>Fulvivirgaceae</taxon>
        <taxon>Ohtaekwangia</taxon>
    </lineage>
</organism>
<comment type="caution">
    <text evidence="1">The sequence shown here is derived from an EMBL/GenBank/DDBJ whole genome shotgun (WGS) entry which is preliminary data.</text>
</comment>
<accession>A0ABW3K5S3</accession>